<name>A0A0F9DK98_9ZZZZ</name>
<gene>
    <name evidence="1" type="ORF">LCGC14_2189090</name>
</gene>
<dbReference type="EMBL" id="LAZR01028613">
    <property type="protein sequence ID" value="KKL62054.1"/>
    <property type="molecule type" value="Genomic_DNA"/>
</dbReference>
<dbReference type="AlphaFoldDB" id="A0A0F9DK98"/>
<accession>A0A0F9DK98</accession>
<reference evidence="1" key="1">
    <citation type="journal article" date="2015" name="Nature">
        <title>Complex archaea that bridge the gap between prokaryotes and eukaryotes.</title>
        <authorList>
            <person name="Spang A."/>
            <person name="Saw J.H."/>
            <person name="Jorgensen S.L."/>
            <person name="Zaremba-Niedzwiedzka K."/>
            <person name="Martijn J."/>
            <person name="Lind A.E."/>
            <person name="van Eijk R."/>
            <person name="Schleper C."/>
            <person name="Guy L."/>
            <person name="Ettema T.J."/>
        </authorList>
    </citation>
    <scope>NUCLEOTIDE SEQUENCE</scope>
</reference>
<comment type="caution">
    <text evidence="1">The sequence shown here is derived from an EMBL/GenBank/DDBJ whole genome shotgun (WGS) entry which is preliminary data.</text>
</comment>
<evidence type="ECO:0000313" key="1">
    <source>
        <dbReference type="EMBL" id="KKL62054.1"/>
    </source>
</evidence>
<proteinExistence type="predicted"/>
<organism evidence="1">
    <name type="scientific">marine sediment metagenome</name>
    <dbReference type="NCBI Taxonomy" id="412755"/>
    <lineage>
        <taxon>unclassified sequences</taxon>
        <taxon>metagenomes</taxon>
        <taxon>ecological metagenomes</taxon>
    </lineage>
</organism>
<sequence>MADKRIHLFLKQIATADGKLFGLDKGGRVWIYKPANDGRKAFWSQLTAYALMWVPDDS</sequence>
<protein>
    <submittedName>
        <fullName evidence="1">Uncharacterized protein</fullName>
    </submittedName>
</protein>